<feature type="domain" description="DUF1023" evidence="2">
    <location>
        <begin position="366"/>
        <end position="535"/>
    </location>
</feature>
<keyword evidence="4" id="KW-1185">Reference proteome</keyword>
<evidence type="ECO:0000313" key="4">
    <source>
        <dbReference type="Proteomes" id="UP001500668"/>
    </source>
</evidence>
<gene>
    <name evidence="3" type="ORF">GCM10010394_54950</name>
</gene>
<name>A0ABN1GRW6_9ACTN</name>
<accession>A0ABN1GRW6</accession>
<comment type="caution">
    <text evidence="3">The sequence shown here is derived from an EMBL/GenBank/DDBJ whole genome shotgun (WGS) entry which is preliminary data.</text>
</comment>
<dbReference type="Proteomes" id="UP001500668">
    <property type="component" value="Unassembled WGS sequence"/>
</dbReference>
<protein>
    <recommendedName>
        <fullName evidence="2">DUF1023 domain-containing protein</fullName>
    </recommendedName>
</protein>
<feature type="region of interest" description="Disordered" evidence="1">
    <location>
        <begin position="114"/>
        <end position="157"/>
    </location>
</feature>
<dbReference type="InterPro" id="IPR010427">
    <property type="entry name" value="DUF1023"/>
</dbReference>
<evidence type="ECO:0000313" key="3">
    <source>
        <dbReference type="EMBL" id="GAA0617723.1"/>
    </source>
</evidence>
<dbReference type="Pfam" id="PF06259">
    <property type="entry name" value="Abhydrolase_8"/>
    <property type="match status" value="1"/>
</dbReference>
<evidence type="ECO:0000256" key="1">
    <source>
        <dbReference type="SAM" id="MobiDB-lite"/>
    </source>
</evidence>
<dbReference type="EMBL" id="BAAACA010000038">
    <property type="protein sequence ID" value="GAA0617723.1"/>
    <property type="molecule type" value="Genomic_DNA"/>
</dbReference>
<reference evidence="3 4" key="1">
    <citation type="journal article" date="2019" name="Int. J. Syst. Evol. Microbiol.">
        <title>The Global Catalogue of Microorganisms (GCM) 10K type strain sequencing project: providing services to taxonomists for standard genome sequencing and annotation.</title>
        <authorList>
            <consortium name="The Broad Institute Genomics Platform"/>
            <consortium name="The Broad Institute Genome Sequencing Center for Infectious Disease"/>
            <person name="Wu L."/>
            <person name="Ma J."/>
        </authorList>
    </citation>
    <scope>NUCLEOTIDE SEQUENCE [LARGE SCALE GENOMIC DNA]</scope>
    <source>
        <strain evidence="3 4">JCM 5067</strain>
    </source>
</reference>
<organism evidence="3 4">
    <name type="scientific">Streptomyces crystallinus</name>
    <dbReference type="NCBI Taxonomy" id="68191"/>
    <lineage>
        <taxon>Bacteria</taxon>
        <taxon>Bacillati</taxon>
        <taxon>Actinomycetota</taxon>
        <taxon>Actinomycetes</taxon>
        <taxon>Kitasatosporales</taxon>
        <taxon>Streptomycetaceae</taxon>
        <taxon>Streptomyces</taxon>
    </lineage>
</organism>
<dbReference type="RefSeq" id="WP_344077855.1">
    <property type="nucleotide sequence ID" value="NZ_BAAACA010000038.1"/>
</dbReference>
<sequence length="606" mass="65620">MDIETLKTLKLHEFEEAASGYRSSSDMASSAKDALEQRITVQILKAELEGETAKAAVGQLREVAKDFHYVQVECGLVATALKAFAADMRPAQDKLTRALSEAAEHKFTVGADGAVSYPAAGQNPGGDPPGPGSAKGSSSLTEVADGVQQQARKLDPNPNYAIAQDIANRIAEALKEATDADHKWAPQLRKLKADDDLVVSDGDWADVAKDTEGVQTAGKHYLDSLPQPPKDASPKANADWWKKLDPDQQAAWIALHPDTLGGLDGLPATVRDEANRMILDERRGQYQTELNGIPKPPANEWTWITAGMFPSKVHTDEWMEWNKKYGDRYRHLESSLKGMESIQKRFDATGQNNLPEAYLLGFSAEGNGRAIVANGNPDTAVHQAVYVPGTTSNLGSIGGDIGRMENIWRTATDAADGKPVSTITWLGYDPPQSLVKDSPSSHYANDGAPAYNRFMDGLDASYSAPGEPHRTAIGHSYGTTLIGSAARQGTLNADDIITAGSPGVQVSKAEKLDVPKGHVWNQEAPGDPVPDIGRFGHGGTDWDGPWRIPSDEEFGAKQMTTGKNVSGHSEYWKWGSESLWNQSQVVAGHGDRVTLKPPPRHWEHMR</sequence>
<evidence type="ECO:0000259" key="2">
    <source>
        <dbReference type="Pfam" id="PF06259"/>
    </source>
</evidence>
<proteinExistence type="predicted"/>